<dbReference type="SUPFAM" id="SSF52540">
    <property type="entry name" value="P-loop containing nucleoside triphosphate hydrolases"/>
    <property type="match status" value="1"/>
</dbReference>
<evidence type="ECO:0000256" key="3">
    <source>
        <dbReference type="ARBA" id="ARBA00022840"/>
    </source>
</evidence>
<dbReference type="GO" id="GO:0005886">
    <property type="term" value="C:plasma membrane"/>
    <property type="evidence" value="ECO:0007669"/>
    <property type="project" value="TreeGrafter"/>
</dbReference>
<dbReference type="InterPro" id="IPR017871">
    <property type="entry name" value="ABC_transporter-like_CS"/>
</dbReference>
<evidence type="ECO:0000256" key="2">
    <source>
        <dbReference type="ARBA" id="ARBA00022741"/>
    </source>
</evidence>
<gene>
    <name evidence="5" type="ORF">AUCHE_21_00060</name>
</gene>
<dbReference type="eggNOG" id="COG1136">
    <property type="taxonomic scope" value="Bacteria"/>
</dbReference>
<name>K6UNR0_9MICO</name>
<keyword evidence="2" id="KW-0547">Nucleotide-binding</keyword>
<keyword evidence="1" id="KW-0813">Transport</keyword>
<dbReference type="AlphaFoldDB" id="K6UNR0"/>
<dbReference type="InterPro" id="IPR027417">
    <property type="entry name" value="P-loop_NTPase"/>
</dbReference>
<comment type="caution">
    <text evidence="5">The sequence shown here is derived from an EMBL/GenBank/DDBJ whole genome shotgun (WGS) entry which is preliminary data.</text>
</comment>
<dbReference type="Pfam" id="PF00005">
    <property type="entry name" value="ABC_tran"/>
    <property type="match status" value="1"/>
</dbReference>
<dbReference type="InterPro" id="IPR017911">
    <property type="entry name" value="MacB-like_ATP-bd"/>
</dbReference>
<dbReference type="STRING" id="100225.SAMN05421595_2486"/>
<dbReference type="GO" id="GO:0005524">
    <property type="term" value="F:ATP binding"/>
    <property type="evidence" value="ECO:0007669"/>
    <property type="project" value="UniProtKB-KW"/>
</dbReference>
<dbReference type="EMBL" id="BAGZ01000021">
    <property type="protein sequence ID" value="GAB79181.1"/>
    <property type="molecule type" value="Genomic_DNA"/>
</dbReference>
<dbReference type="InterPro" id="IPR015854">
    <property type="entry name" value="ABC_transpr_LolD-like"/>
</dbReference>
<dbReference type="Proteomes" id="UP000008495">
    <property type="component" value="Unassembled WGS sequence"/>
</dbReference>
<protein>
    <submittedName>
        <fullName evidence="5">Putative ABC transporter ATP-binding protein</fullName>
    </submittedName>
</protein>
<dbReference type="Gene3D" id="3.40.50.300">
    <property type="entry name" value="P-loop containing nucleotide triphosphate hydrolases"/>
    <property type="match status" value="1"/>
</dbReference>
<keyword evidence="3 5" id="KW-0067">ATP-binding</keyword>
<proteinExistence type="predicted"/>
<accession>K6UNR0</accession>
<reference evidence="5 6" key="1">
    <citation type="submission" date="2012-08" db="EMBL/GenBank/DDBJ databases">
        <title>Whole genome shotgun sequence of Austwickia chelonae NBRC 105200.</title>
        <authorList>
            <person name="Yoshida I."/>
            <person name="Hosoyama A."/>
            <person name="Tsuchikane K."/>
            <person name="Katsumata H."/>
            <person name="Ando Y."/>
            <person name="Ohji S."/>
            <person name="Hamada M."/>
            <person name="Tamura T."/>
            <person name="Yamazoe A."/>
            <person name="Yamazaki S."/>
            <person name="Fujita N."/>
        </authorList>
    </citation>
    <scope>NUCLEOTIDE SEQUENCE [LARGE SCALE GENOMIC DNA]</scope>
    <source>
        <strain evidence="5 6">NBRC 105200</strain>
    </source>
</reference>
<feature type="domain" description="ABC transporter" evidence="4">
    <location>
        <begin position="5"/>
        <end position="224"/>
    </location>
</feature>
<dbReference type="PROSITE" id="PS00211">
    <property type="entry name" value="ABC_TRANSPORTER_1"/>
    <property type="match status" value="1"/>
</dbReference>
<evidence type="ECO:0000256" key="1">
    <source>
        <dbReference type="ARBA" id="ARBA00022448"/>
    </source>
</evidence>
<dbReference type="RefSeq" id="WP_006503938.1">
    <property type="nucleotide sequence ID" value="NZ_BAGZ01000021.1"/>
</dbReference>
<dbReference type="PROSITE" id="PS50893">
    <property type="entry name" value="ABC_TRANSPORTER_2"/>
    <property type="match status" value="1"/>
</dbReference>
<dbReference type="SMART" id="SM00382">
    <property type="entry name" value="AAA"/>
    <property type="match status" value="1"/>
</dbReference>
<dbReference type="PANTHER" id="PTHR24220">
    <property type="entry name" value="IMPORT ATP-BINDING PROTEIN"/>
    <property type="match status" value="1"/>
</dbReference>
<dbReference type="GO" id="GO:0022857">
    <property type="term" value="F:transmembrane transporter activity"/>
    <property type="evidence" value="ECO:0007669"/>
    <property type="project" value="TreeGrafter"/>
</dbReference>
<keyword evidence="6" id="KW-1185">Reference proteome</keyword>
<organism evidence="5 6">
    <name type="scientific">Austwickia chelonae NBRC 105200</name>
    <dbReference type="NCBI Taxonomy" id="1184607"/>
    <lineage>
        <taxon>Bacteria</taxon>
        <taxon>Bacillati</taxon>
        <taxon>Actinomycetota</taxon>
        <taxon>Actinomycetes</taxon>
        <taxon>Micrococcales</taxon>
        <taxon>Dermatophilaceae</taxon>
        <taxon>Austwickia</taxon>
    </lineage>
</organism>
<evidence type="ECO:0000313" key="6">
    <source>
        <dbReference type="Proteomes" id="UP000008495"/>
    </source>
</evidence>
<dbReference type="GO" id="GO:0016887">
    <property type="term" value="F:ATP hydrolysis activity"/>
    <property type="evidence" value="ECO:0007669"/>
    <property type="project" value="InterPro"/>
</dbReference>
<dbReference type="InterPro" id="IPR003439">
    <property type="entry name" value="ABC_transporter-like_ATP-bd"/>
</dbReference>
<evidence type="ECO:0000259" key="4">
    <source>
        <dbReference type="PROSITE" id="PS50893"/>
    </source>
</evidence>
<dbReference type="InterPro" id="IPR003593">
    <property type="entry name" value="AAA+_ATPase"/>
</dbReference>
<evidence type="ECO:0000313" key="5">
    <source>
        <dbReference type="EMBL" id="GAB79181.1"/>
    </source>
</evidence>
<sequence>MNGVLSATDVHVSYGETPALRGSSLTLSSGEIVALVGPSGCGKSTLLMCLAGLQVPGQGTVRFGDLSLSEMSARHRRDFRARHLGFVLQFGELIAELSLLENALLPGLMRGASRRAAEAEARSLLEVAGVGALSGRLPAQVSGGQRQRAAIARALVGRPAFILADEPTGSLDSENAATAMDLLVAQARRHQVGVLVVTHERSQLSRYDRVVEMRDGVCHPEGQR</sequence>
<dbReference type="CDD" id="cd03255">
    <property type="entry name" value="ABC_MJ0796_LolCDE_FtsE"/>
    <property type="match status" value="1"/>
</dbReference>